<feature type="region of interest" description="Disordered" evidence="7">
    <location>
        <begin position="27"/>
        <end position="186"/>
    </location>
</feature>
<name>A0A5P1FKN0_ASPOF</name>
<gene>
    <name evidence="9" type="ORF">A4U43_C02F3610</name>
</gene>
<dbReference type="OMA" id="CRRDKFV"/>
<proteinExistence type="predicted"/>
<sequence length="245" mass="28479">MGNHRFRLQEMMPNAWFYKLREMNKPMINRKPCTSPSTQTPTKKTHPQPSPTQLIPSRASYYFPSNSPLHPRALDTHFPLDSPRKSIQKPRKKPISPIPVPSPTDIVFELPPIITTPLPKPREEEEEEEVKEKKKKKKEKKSSSLRTRVNSPRVSMAKRVRIAEQKSRQRKGSVSESFAVMKNSSDPKRDFRESMMEMIVENNLKASRDLEELLACYLSLNSNEYHDVIVKAFEEIWFDVISVSF</sequence>
<evidence type="ECO:0000256" key="2">
    <source>
        <dbReference type="ARBA" id="ARBA00022491"/>
    </source>
</evidence>
<evidence type="ECO:0000256" key="5">
    <source>
        <dbReference type="ARBA" id="ARBA00023242"/>
    </source>
</evidence>
<dbReference type="Pfam" id="PF04844">
    <property type="entry name" value="Ovate"/>
    <property type="match status" value="1"/>
</dbReference>
<feature type="domain" description="OVATE" evidence="8">
    <location>
        <begin position="180"/>
        <end position="239"/>
    </location>
</feature>
<evidence type="ECO:0000256" key="4">
    <source>
        <dbReference type="ARBA" id="ARBA00023163"/>
    </source>
</evidence>
<dbReference type="EMBL" id="CM007382">
    <property type="protein sequence ID" value="ONK77150.1"/>
    <property type="molecule type" value="Genomic_DNA"/>
</dbReference>
<evidence type="ECO:0000256" key="3">
    <source>
        <dbReference type="ARBA" id="ARBA00023015"/>
    </source>
</evidence>
<keyword evidence="2 6" id="KW-0678">Repressor</keyword>
<organism evidence="9 10">
    <name type="scientific">Asparagus officinalis</name>
    <name type="common">Garden asparagus</name>
    <dbReference type="NCBI Taxonomy" id="4686"/>
    <lineage>
        <taxon>Eukaryota</taxon>
        <taxon>Viridiplantae</taxon>
        <taxon>Streptophyta</taxon>
        <taxon>Embryophyta</taxon>
        <taxon>Tracheophyta</taxon>
        <taxon>Spermatophyta</taxon>
        <taxon>Magnoliopsida</taxon>
        <taxon>Liliopsida</taxon>
        <taxon>Asparagales</taxon>
        <taxon>Asparagaceae</taxon>
        <taxon>Asparagoideae</taxon>
        <taxon>Asparagus</taxon>
    </lineage>
</organism>
<evidence type="ECO:0000256" key="6">
    <source>
        <dbReference type="RuleBase" id="RU367028"/>
    </source>
</evidence>
<evidence type="ECO:0000313" key="10">
    <source>
        <dbReference type="Proteomes" id="UP000243459"/>
    </source>
</evidence>
<keyword evidence="10" id="KW-1185">Reference proteome</keyword>
<dbReference type="NCBIfam" id="TIGR01568">
    <property type="entry name" value="A_thal_3678"/>
    <property type="match status" value="1"/>
</dbReference>
<comment type="subcellular location">
    <subcellularLocation>
        <location evidence="1 6">Nucleus</location>
    </subcellularLocation>
</comment>
<dbReference type="GO" id="GO:0003677">
    <property type="term" value="F:DNA binding"/>
    <property type="evidence" value="ECO:0007669"/>
    <property type="project" value="InterPro"/>
</dbReference>
<dbReference type="Pfam" id="PF13724">
    <property type="entry name" value="DNA_binding_2"/>
    <property type="match status" value="1"/>
</dbReference>
<evidence type="ECO:0000259" key="8">
    <source>
        <dbReference type="PROSITE" id="PS51754"/>
    </source>
</evidence>
<feature type="compositionally biased region" description="Polar residues" evidence="7">
    <location>
        <begin position="144"/>
        <end position="153"/>
    </location>
</feature>
<dbReference type="InterPro" id="IPR025830">
    <property type="entry name" value="DNA_bnd_dom_ovate"/>
</dbReference>
<evidence type="ECO:0000256" key="1">
    <source>
        <dbReference type="ARBA" id="ARBA00004123"/>
    </source>
</evidence>
<dbReference type="PROSITE" id="PS51754">
    <property type="entry name" value="OVATE"/>
    <property type="match status" value="1"/>
</dbReference>
<evidence type="ECO:0000256" key="7">
    <source>
        <dbReference type="SAM" id="MobiDB-lite"/>
    </source>
</evidence>
<comment type="function">
    <text evidence="6">Transcriptional repressor that regulates multiple aspects of plant growth and development.</text>
</comment>
<dbReference type="Gramene" id="ONK77150">
    <property type="protein sequence ID" value="ONK77150"/>
    <property type="gene ID" value="A4U43_C02F3610"/>
</dbReference>
<dbReference type="GO" id="GO:0005634">
    <property type="term" value="C:nucleus"/>
    <property type="evidence" value="ECO:0007669"/>
    <property type="project" value="UniProtKB-SubCell"/>
</dbReference>
<protein>
    <recommendedName>
        <fullName evidence="6">Transcription repressor</fullName>
    </recommendedName>
    <alternativeName>
        <fullName evidence="6">Ovate family protein</fullName>
    </alternativeName>
</protein>
<dbReference type="OrthoDB" id="1928390at2759"/>
<dbReference type="PANTHER" id="PTHR33057">
    <property type="entry name" value="TRANSCRIPTION REPRESSOR OFP7-RELATED"/>
    <property type="match status" value="1"/>
</dbReference>
<dbReference type="InterPro" id="IPR038933">
    <property type="entry name" value="Ovate"/>
</dbReference>
<dbReference type="GO" id="GO:0045892">
    <property type="term" value="P:negative regulation of DNA-templated transcription"/>
    <property type="evidence" value="ECO:0007669"/>
    <property type="project" value="UniProtKB-UniRule"/>
</dbReference>
<feature type="compositionally biased region" description="Low complexity" evidence="7">
    <location>
        <begin position="31"/>
        <end position="42"/>
    </location>
</feature>
<evidence type="ECO:0000313" key="9">
    <source>
        <dbReference type="EMBL" id="ONK77150.1"/>
    </source>
</evidence>
<keyword evidence="4 6" id="KW-0804">Transcription</keyword>
<dbReference type="AlphaFoldDB" id="A0A5P1FKN0"/>
<dbReference type="Proteomes" id="UP000243459">
    <property type="component" value="Chromosome 2"/>
</dbReference>
<accession>A0A5P1FKN0</accession>
<dbReference type="PANTHER" id="PTHR33057:SF231">
    <property type="entry name" value="TRANSCRIPTION REPRESSOR"/>
    <property type="match status" value="1"/>
</dbReference>
<keyword evidence="5 6" id="KW-0539">Nucleus</keyword>
<reference evidence="10" key="1">
    <citation type="journal article" date="2017" name="Nat. Commun.">
        <title>The asparagus genome sheds light on the origin and evolution of a young Y chromosome.</title>
        <authorList>
            <person name="Harkess A."/>
            <person name="Zhou J."/>
            <person name="Xu C."/>
            <person name="Bowers J.E."/>
            <person name="Van der Hulst R."/>
            <person name="Ayyampalayam S."/>
            <person name="Mercati F."/>
            <person name="Riccardi P."/>
            <person name="McKain M.R."/>
            <person name="Kakrana A."/>
            <person name="Tang H."/>
            <person name="Ray J."/>
            <person name="Groenendijk J."/>
            <person name="Arikit S."/>
            <person name="Mathioni S.M."/>
            <person name="Nakano M."/>
            <person name="Shan H."/>
            <person name="Telgmann-Rauber A."/>
            <person name="Kanno A."/>
            <person name="Yue Z."/>
            <person name="Chen H."/>
            <person name="Li W."/>
            <person name="Chen Y."/>
            <person name="Xu X."/>
            <person name="Zhang Y."/>
            <person name="Luo S."/>
            <person name="Chen H."/>
            <person name="Gao J."/>
            <person name="Mao Z."/>
            <person name="Pires J.C."/>
            <person name="Luo M."/>
            <person name="Kudrna D."/>
            <person name="Wing R.A."/>
            <person name="Meyers B.C."/>
            <person name="Yi K."/>
            <person name="Kong H."/>
            <person name="Lavrijsen P."/>
            <person name="Sunseri F."/>
            <person name="Falavigna A."/>
            <person name="Ye Y."/>
            <person name="Leebens-Mack J.H."/>
            <person name="Chen G."/>
        </authorList>
    </citation>
    <scope>NUCLEOTIDE SEQUENCE [LARGE SCALE GENOMIC DNA]</scope>
    <source>
        <strain evidence="10">cv. DH0086</strain>
    </source>
</reference>
<dbReference type="InterPro" id="IPR006458">
    <property type="entry name" value="Ovate_C"/>
</dbReference>
<keyword evidence="3 6" id="KW-0805">Transcription regulation</keyword>